<sequence>MYRQILTQTSVGLLRSGFLVSTTPAALTATLSRRTMYSSSRAAWAQRDVSTGTTSGDSKFEAAKKASDEMDRSTAALKEKLGDVKGPSEATEGEDPQLSGEEQKARQAAAEKLAEQAAASEKLWNLLVPERNMGITSPAFLILLILTILLHLYNNHMDEEMDELMKKKRILRIKREKLEREGKVDMSYFQPADAAAAEGSGDSTTEGSGDSTTEGSGDSTTKGSGESRQ</sequence>
<keyword evidence="1" id="KW-0175">Coiled coil</keyword>
<dbReference type="AlphaFoldDB" id="A0A7J6P1E0"/>
<gene>
    <name evidence="4" type="ORF">FOZ60_001020</name>
</gene>
<feature type="coiled-coil region" evidence="1">
    <location>
        <begin position="154"/>
        <end position="181"/>
    </location>
</feature>
<evidence type="ECO:0000313" key="5">
    <source>
        <dbReference type="Proteomes" id="UP000541610"/>
    </source>
</evidence>
<evidence type="ECO:0000256" key="2">
    <source>
        <dbReference type="SAM" id="MobiDB-lite"/>
    </source>
</evidence>
<keyword evidence="3" id="KW-0472">Membrane</keyword>
<feature type="region of interest" description="Disordered" evidence="2">
    <location>
        <begin position="44"/>
        <end position="102"/>
    </location>
</feature>
<dbReference type="EMBL" id="JABANP010000112">
    <property type="protein sequence ID" value="KAF4689918.1"/>
    <property type="molecule type" value="Genomic_DNA"/>
</dbReference>
<keyword evidence="3" id="KW-1133">Transmembrane helix</keyword>
<feature type="compositionally biased region" description="Low complexity" evidence="2">
    <location>
        <begin position="192"/>
        <end position="229"/>
    </location>
</feature>
<feature type="compositionally biased region" description="Basic and acidic residues" evidence="2">
    <location>
        <begin position="58"/>
        <end position="83"/>
    </location>
</feature>
<accession>A0A7J6P1E0</accession>
<name>A0A7J6P1E0_PEROL</name>
<evidence type="ECO:0000256" key="3">
    <source>
        <dbReference type="SAM" id="Phobius"/>
    </source>
</evidence>
<organism evidence="4 5">
    <name type="scientific">Perkinsus olseni</name>
    <name type="common">Perkinsus atlanticus</name>
    <dbReference type="NCBI Taxonomy" id="32597"/>
    <lineage>
        <taxon>Eukaryota</taxon>
        <taxon>Sar</taxon>
        <taxon>Alveolata</taxon>
        <taxon>Perkinsozoa</taxon>
        <taxon>Perkinsea</taxon>
        <taxon>Perkinsida</taxon>
        <taxon>Perkinsidae</taxon>
        <taxon>Perkinsus</taxon>
    </lineage>
</organism>
<dbReference type="Proteomes" id="UP000541610">
    <property type="component" value="Unassembled WGS sequence"/>
</dbReference>
<feature type="transmembrane region" description="Helical" evidence="3">
    <location>
        <begin position="133"/>
        <end position="153"/>
    </location>
</feature>
<keyword evidence="3" id="KW-0812">Transmembrane</keyword>
<proteinExistence type="predicted"/>
<evidence type="ECO:0000256" key="1">
    <source>
        <dbReference type="SAM" id="Coils"/>
    </source>
</evidence>
<reference evidence="4 5" key="1">
    <citation type="submission" date="2020-04" db="EMBL/GenBank/DDBJ databases">
        <title>Perkinsus olseni comparative genomics.</title>
        <authorList>
            <person name="Bogema D.R."/>
        </authorList>
    </citation>
    <scope>NUCLEOTIDE SEQUENCE [LARGE SCALE GENOMIC DNA]</scope>
    <source>
        <strain evidence="4">00978-12</strain>
    </source>
</reference>
<feature type="region of interest" description="Disordered" evidence="2">
    <location>
        <begin position="182"/>
        <end position="229"/>
    </location>
</feature>
<evidence type="ECO:0000313" key="4">
    <source>
        <dbReference type="EMBL" id="KAF4689918.1"/>
    </source>
</evidence>
<dbReference type="OrthoDB" id="10656631at2759"/>
<comment type="caution">
    <text evidence="4">The sequence shown here is derived from an EMBL/GenBank/DDBJ whole genome shotgun (WGS) entry which is preliminary data.</text>
</comment>
<protein>
    <submittedName>
        <fullName evidence="4">Uncharacterized protein</fullName>
    </submittedName>
</protein>
<feature type="compositionally biased region" description="Polar residues" evidence="2">
    <location>
        <begin position="48"/>
        <end position="57"/>
    </location>
</feature>